<evidence type="ECO:0000313" key="7">
    <source>
        <dbReference type="Proteomes" id="UP000664601"/>
    </source>
</evidence>
<gene>
    <name evidence="6" type="ORF">JZO70_04475</name>
</gene>
<dbReference type="InterPro" id="IPR002104">
    <property type="entry name" value="Integrase_catalytic"/>
</dbReference>
<dbReference type="EMBL" id="JAFREM010000007">
    <property type="protein sequence ID" value="MBO1305401.1"/>
    <property type="molecule type" value="Genomic_DNA"/>
</dbReference>
<dbReference type="Proteomes" id="UP000664601">
    <property type="component" value="Unassembled WGS sequence"/>
</dbReference>
<evidence type="ECO:0000256" key="4">
    <source>
        <dbReference type="ARBA" id="ARBA00023172"/>
    </source>
</evidence>
<dbReference type="CDD" id="cd01189">
    <property type="entry name" value="INT_ICEBs1_C_like"/>
    <property type="match status" value="1"/>
</dbReference>
<name>A0ABS3L9G2_9ENTE</name>
<proteinExistence type="inferred from homology"/>
<protein>
    <submittedName>
        <fullName evidence="6">Tyrosine-type recombinase/integrase</fullName>
    </submittedName>
</protein>
<dbReference type="Pfam" id="PF00589">
    <property type="entry name" value="Phage_integrase"/>
    <property type="match status" value="1"/>
</dbReference>
<dbReference type="PANTHER" id="PTHR30349:SF64">
    <property type="entry name" value="PROPHAGE INTEGRASE INTD-RELATED"/>
    <property type="match status" value="1"/>
</dbReference>
<keyword evidence="7" id="KW-1185">Reference proteome</keyword>
<sequence>MRRGENIYYRKDRRWEGRYVVGKKANGKTKYRSVYGKTLQEVREKLYPLKVKYQIILRDQGEVTISFYEWGYQWLQEVKAGIKQSTYTNYEYKLVQYVLSEIGEYSLNELDEIAGEKLLESLKKRGFAPSMIQAVFRITKQCINLAIRKKLIKENPFSLIKLPKIVKAKDQALTKPEQKRLETAALSAEKGRGVPTLLGLHAGLRIGEIAALTWKDVDFNNNLIHVKATYQRVFSVLEKQKTELIYTTSKTATSVRSIPMSKGLRKLLLQQKEQATGEYVASNKDQPMEPRLLTYHFHQIRQAADLPEVHFHQSRHTFATRCLENDGDIMSVSALMGHSSAKMTLDTYAGSTMEQRVLIVDKMEQAIG</sequence>
<keyword evidence="2" id="KW-0229">DNA integration</keyword>
<dbReference type="InterPro" id="IPR011010">
    <property type="entry name" value="DNA_brk_join_enz"/>
</dbReference>
<feature type="domain" description="Tyr recombinase" evidence="5">
    <location>
        <begin position="168"/>
        <end position="361"/>
    </location>
</feature>
<dbReference type="InterPro" id="IPR013762">
    <property type="entry name" value="Integrase-like_cat_sf"/>
</dbReference>
<keyword evidence="4" id="KW-0233">DNA recombination</keyword>
<comment type="similarity">
    <text evidence="1">Belongs to the 'phage' integrase family.</text>
</comment>
<dbReference type="SUPFAM" id="SSF56349">
    <property type="entry name" value="DNA breaking-rejoining enzymes"/>
    <property type="match status" value="1"/>
</dbReference>
<dbReference type="PANTHER" id="PTHR30349">
    <property type="entry name" value="PHAGE INTEGRASE-RELATED"/>
    <property type="match status" value="1"/>
</dbReference>
<evidence type="ECO:0000259" key="5">
    <source>
        <dbReference type="PROSITE" id="PS51898"/>
    </source>
</evidence>
<evidence type="ECO:0000256" key="3">
    <source>
        <dbReference type="ARBA" id="ARBA00023125"/>
    </source>
</evidence>
<evidence type="ECO:0000256" key="1">
    <source>
        <dbReference type="ARBA" id="ARBA00008857"/>
    </source>
</evidence>
<dbReference type="InterPro" id="IPR004107">
    <property type="entry name" value="Integrase_SAM-like_N"/>
</dbReference>
<organism evidence="6 7">
    <name type="scientific">Candidatus Enterococcus moelleringii</name>
    <dbReference type="NCBI Taxonomy" id="2815325"/>
    <lineage>
        <taxon>Bacteria</taxon>
        <taxon>Bacillati</taxon>
        <taxon>Bacillota</taxon>
        <taxon>Bacilli</taxon>
        <taxon>Lactobacillales</taxon>
        <taxon>Enterococcaceae</taxon>
        <taxon>Enterococcus</taxon>
    </lineage>
</organism>
<reference evidence="6 7" key="1">
    <citation type="submission" date="2021-03" db="EMBL/GenBank/DDBJ databases">
        <title>Enterococcal diversity collection.</title>
        <authorList>
            <person name="Gilmore M.S."/>
            <person name="Schwartzman J."/>
            <person name="Van Tyne D."/>
            <person name="Martin M."/>
            <person name="Earl A.M."/>
            <person name="Manson A.L."/>
            <person name="Straub T."/>
            <person name="Salamzade R."/>
            <person name="Saavedra J."/>
            <person name="Lebreton F."/>
            <person name="Prichula J."/>
            <person name="Schaufler K."/>
            <person name="Gaca A."/>
            <person name="Sgardioli B."/>
            <person name="Wagenaar J."/>
            <person name="Strong T."/>
        </authorList>
    </citation>
    <scope>NUCLEOTIDE SEQUENCE [LARGE SCALE GENOMIC DNA]</scope>
    <source>
        <strain evidence="6 7">669A</strain>
    </source>
</reference>
<dbReference type="Gene3D" id="1.10.150.130">
    <property type="match status" value="1"/>
</dbReference>
<dbReference type="RefSeq" id="WP_207672346.1">
    <property type="nucleotide sequence ID" value="NZ_JAFREM010000007.1"/>
</dbReference>
<dbReference type="InterPro" id="IPR010998">
    <property type="entry name" value="Integrase_recombinase_N"/>
</dbReference>
<dbReference type="Pfam" id="PF14659">
    <property type="entry name" value="Phage_int_SAM_3"/>
    <property type="match status" value="1"/>
</dbReference>
<evidence type="ECO:0000313" key="6">
    <source>
        <dbReference type="EMBL" id="MBO1305401.1"/>
    </source>
</evidence>
<dbReference type="PROSITE" id="PS51898">
    <property type="entry name" value="TYR_RECOMBINASE"/>
    <property type="match status" value="1"/>
</dbReference>
<comment type="caution">
    <text evidence="6">The sequence shown here is derived from an EMBL/GenBank/DDBJ whole genome shotgun (WGS) entry which is preliminary data.</text>
</comment>
<dbReference type="InterPro" id="IPR050090">
    <property type="entry name" value="Tyrosine_recombinase_XerCD"/>
</dbReference>
<accession>A0ABS3L9G2</accession>
<keyword evidence="3" id="KW-0238">DNA-binding</keyword>
<evidence type="ECO:0000256" key="2">
    <source>
        <dbReference type="ARBA" id="ARBA00022908"/>
    </source>
</evidence>
<dbReference type="Gene3D" id="1.10.443.10">
    <property type="entry name" value="Intergrase catalytic core"/>
    <property type="match status" value="1"/>
</dbReference>